<dbReference type="SUPFAM" id="SSF51445">
    <property type="entry name" value="(Trans)glycosidases"/>
    <property type="match status" value="1"/>
</dbReference>
<dbReference type="InterPro" id="IPR017853">
    <property type="entry name" value="GH"/>
</dbReference>
<name>A0A367ZTA9_9BACT</name>
<accession>A0A367ZTA9</accession>
<dbReference type="EMBL" id="QOQW01000005">
    <property type="protein sequence ID" value="RCK80581.1"/>
    <property type="molecule type" value="Genomic_DNA"/>
</dbReference>
<dbReference type="Proteomes" id="UP000252355">
    <property type="component" value="Unassembled WGS sequence"/>
</dbReference>
<dbReference type="Gene3D" id="3.20.20.70">
    <property type="entry name" value="Aldolase class I"/>
    <property type="match status" value="1"/>
</dbReference>
<evidence type="ECO:0000256" key="1">
    <source>
        <dbReference type="SAM" id="MobiDB-lite"/>
    </source>
</evidence>
<feature type="region of interest" description="Disordered" evidence="1">
    <location>
        <begin position="230"/>
        <end position="255"/>
    </location>
</feature>
<sequence length="329" mass="34752">MSADGWQVALGPADVGRGAPGEIVVIDADRWSRTGLQKLADRGVVPVAWLDVAHPEDGRTYLVGLPTKDLYVPLPVPRGKRGVRGPRRLARFYQTSWREALRRRVRELAHKGVAGLFFTGTDAHRWLTDHPVGRTAMQDLLADLAREFRAHRAEALILLHGDVALATDARLASLVDGLVLDGLWFGPGGRTIRPWERERRLAAVAWWLEGRSGPAVGAALTPRSSLKAGRSAEAGSAGPSSVAGEPSSAGMASASLSPGPIVPGAGGSMVARRASAAQAQGPVALARPRRRFLLALEQADSPARQARARAAGAALGIEVGIASLPLILP</sequence>
<proteinExistence type="predicted"/>
<evidence type="ECO:0000313" key="2">
    <source>
        <dbReference type="EMBL" id="RCK80581.1"/>
    </source>
</evidence>
<organism evidence="2 3">
    <name type="scientific">Candidatus Ozemobacter sibiricus</name>
    <dbReference type="NCBI Taxonomy" id="2268124"/>
    <lineage>
        <taxon>Bacteria</taxon>
        <taxon>Candidatus Ozemobacteria</taxon>
        <taxon>Candidatus Ozemobacterales</taxon>
        <taxon>Candidatus Ozemobacteraceae</taxon>
        <taxon>Candidatus Ozemobacter</taxon>
    </lineage>
</organism>
<dbReference type="AlphaFoldDB" id="A0A367ZTA9"/>
<comment type="caution">
    <text evidence="2">The sequence shown here is derived from an EMBL/GenBank/DDBJ whole genome shotgun (WGS) entry which is preliminary data.</text>
</comment>
<reference evidence="2 3" key="1">
    <citation type="submission" date="2018-05" db="EMBL/GenBank/DDBJ databases">
        <title>A metagenomic window into the 2 km-deep terrestrial subsurface aquifer revealed taxonomically and functionally diverse microbial community comprising novel uncultured bacterial lineages.</title>
        <authorList>
            <person name="Kadnikov V.V."/>
            <person name="Mardanov A.V."/>
            <person name="Beletsky A.V."/>
            <person name="Banks D."/>
            <person name="Pimenov N.V."/>
            <person name="Frank Y.A."/>
            <person name="Karnachuk O.V."/>
            <person name="Ravin N.V."/>
        </authorList>
    </citation>
    <scope>NUCLEOTIDE SEQUENCE [LARGE SCALE GENOMIC DNA]</scope>
    <source>
        <strain evidence="2">BY5</strain>
    </source>
</reference>
<evidence type="ECO:0000313" key="3">
    <source>
        <dbReference type="Proteomes" id="UP000252355"/>
    </source>
</evidence>
<gene>
    <name evidence="2" type="ORF">OZSIB_2894</name>
</gene>
<dbReference type="InterPro" id="IPR013785">
    <property type="entry name" value="Aldolase_TIM"/>
</dbReference>
<protein>
    <submittedName>
        <fullName evidence="2">Uncharacterized protein</fullName>
    </submittedName>
</protein>